<dbReference type="eggNOG" id="ENOG5032SXM">
    <property type="taxonomic scope" value="Bacteria"/>
</dbReference>
<dbReference type="InterPro" id="IPR013321">
    <property type="entry name" value="Arc_rbn_hlx_hlx"/>
</dbReference>
<name>U5DLC7_9CHRO</name>
<gene>
    <name evidence="1" type="ORF">KR51_00030680</name>
</gene>
<keyword evidence="2" id="KW-1185">Reference proteome</keyword>
<dbReference type="STRING" id="582515.KR51_00030680"/>
<evidence type="ECO:0000313" key="1">
    <source>
        <dbReference type="EMBL" id="ERN40520.1"/>
    </source>
</evidence>
<accession>U5DLC7</accession>
<organism evidence="1 2">
    <name type="scientific">Rubidibacter lacunae KORDI 51-2</name>
    <dbReference type="NCBI Taxonomy" id="582515"/>
    <lineage>
        <taxon>Bacteria</taxon>
        <taxon>Bacillati</taxon>
        <taxon>Cyanobacteriota</taxon>
        <taxon>Cyanophyceae</taxon>
        <taxon>Oscillatoriophycideae</taxon>
        <taxon>Chroococcales</taxon>
        <taxon>Aphanothecaceae</taxon>
        <taxon>Rubidibacter</taxon>
    </lineage>
</organism>
<dbReference type="Gene3D" id="1.10.1220.10">
    <property type="entry name" value="Met repressor-like"/>
    <property type="match status" value="1"/>
</dbReference>
<dbReference type="GO" id="GO:0006355">
    <property type="term" value="P:regulation of DNA-templated transcription"/>
    <property type="evidence" value="ECO:0007669"/>
    <property type="project" value="InterPro"/>
</dbReference>
<dbReference type="InterPro" id="IPR010985">
    <property type="entry name" value="Ribbon_hlx_hlx"/>
</dbReference>
<dbReference type="AlphaFoldDB" id="U5DLC7"/>
<dbReference type="Proteomes" id="UP000016960">
    <property type="component" value="Unassembled WGS sequence"/>
</dbReference>
<proteinExistence type="predicted"/>
<comment type="caution">
    <text evidence="1">The sequence shown here is derived from an EMBL/GenBank/DDBJ whole genome shotgun (WGS) entry which is preliminary data.</text>
</comment>
<evidence type="ECO:0000313" key="2">
    <source>
        <dbReference type="Proteomes" id="UP000016960"/>
    </source>
</evidence>
<dbReference type="SUPFAM" id="SSF47598">
    <property type="entry name" value="Ribbon-helix-helix"/>
    <property type="match status" value="1"/>
</dbReference>
<dbReference type="InParanoid" id="U5DLC7"/>
<sequence length="155" mass="17034">MTFTFVASSVAGYTRVVPVSDMPDQLISKDKPKEKQKLTLYVPPGLHRQLKIRAAVEAESMSALAERALGFYLQHPEAVESLEAASCNTHRVYNCPECASSLVFRENGILTLGRHPTIVTDELTAEEIEELAVEEICEDFVSHSDSPGEGELVPC</sequence>
<reference evidence="1 2" key="1">
    <citation type="submission" date="2013-05" db="EMBL/GenBank/DDBJ databases">
        <title>Draft genome sequence of Rubidibacter lacunae KORDI 51-2.</title>
        <authorList>
            <person name="Choi D.H."/>
            <person name="Noh J.H."/>
            <person name="Kwon K.-K."/>
            <person name="Lee J.-H."/>
            <person name="Ryu J.-Y."/>
        </authorList>
    </citation>
    <scope>NUCLEOTIDE SEQUENCE [LARGE SCALE GENOMIC DNA]</scope>
    <source>
        <strain evidence="1 2">KORDI 51-2</strain>
    </source>
</reference>
<protein>
    <submittedName>
        <fullName evidence="1">Uncharacterized protein</fullName>
    </submittedName>
</protein>
<dbReference type="EMBL" id="ASSJ01000076">
    <property type="protein sequence ID" value="ERN40520.1"/>
    <property type="molecule type" value="Genomic_DNA"/>
</dbReference>